<reference evidence="6 7" key="1">
    <citation type="submission" date="2018-06" db="EMBL/GenBank/DDBJ databases">
        <title>Genomic Encyclopedia of Type Strains, Phase IV (KMG-IV): sequencing the most valuable type-strain genomes for metagenomic binning, comparative biology and taxonomic classification.</title>
        <authorList>
            <person name="Goeker M."/>
        </authorList>
    </citation>
    <scope>NUCLEOTIDE SEQUENCE [LARGE SCALE GENOMIC DNA]</scope>
    <source>
        <strain evidence="6 7">DSM 15140</strain>
    </source>
</reference>
<keyword evidence="7" id="KW-1185">Reference proteome</keyword>
<dbReference type="OrthoDB" id="27330at2"/>
<evidence type="ECO:0000256" key="4">
    <source>
        <dbReference type="ARBA" id="ARBA00022989"/>
    </source>
</evidence>
<dbReference type="InterPro" id="IPR004474">
    <property type="entry name" value="LytR_CpsA_psr"/>
</dbReference>
<protein>
    <submittedName>
        <fullName evidence="6">LytR family transcriptional attenuator</fullName>
    </submittedName>
</protein>
<evidence type="ECO:0000313" key="7">
    <source>
        <dbReference type="Proteomes" id="UP000252254"/>
    </source>
</evidence>
<organism evidence="6 7">
    <name type="scientific">Paraliobacillus ryukyuensis</name>
    <dbReference type="NCBI Taxonomy" id="200904"/>
    <lineage>
        <taxon>Bacteria</taxon>
        <taxon>Bacillati</taxon>
        <taxon>Bacillota</taxon>
        <taxon>Bacilli</taxon>
        <taxon>Bacillales</taxon>
        <taxon>Bacillaceae</taxon>
        <taxon>Paraliobacillus</taxon>
    </lineage>
</organism>
<dbReference type="RefSeq" id="WP_113867383.1">
    <property type="nucleotide sequence ID" value="NZ_BAABQN010000002.1"/>
</dbReference>
<feature type="domain" description="Cell envelope-related transcriptional attenuator" evidence="5">
    <location>
        <begin position="100"/>
        <end position="246"/>
    </location>
</feature>
<dbReference type="NCBIfam" id="TIGR00350">
    <property type="entry name" value="lytR_cpsA_psr"/>
    <property type="match status" value="1"/>
</dbReference>
<keyword evidence="4" id="KW-0472">Membrane</keyword>
<keyword evidence="4" id="KW-1133">Transmembrane helix</keyword>
<dbReference type="InterPro" id="IPR050922">
    <property type="entry name" value="LytR/CpsA/Psr_CW_biosynth"/>
</dbReference>
<evidence type="ECO:0000259" key="5">
    <source>
        <dbReference type="Pfam" id="PF03816"/>
    </source>
</evidence>
<dbReference type="EMBL" id="QNRI01000002">
    <property type="protein sequence ID" value="RBP00593.1"/>
    <property type="molecule type" value="Genomic_DNA"/>
</dbReference>
<comment type="similarity">
    <text evidence="1">Belongs to the LytR/CpsA/Psr (LCP) family.</text>
</comment>
<dbReference type="GO" id="GO:0071555">
    <property type="term" value="P:cell wall organization"/>
    <property type="evidence" value="ECO:0007669"/>
    <property type="project" value="UniProtKB-KW"/>
</dbReference>
<dbReference type="PANTHER" id="PTHR33392">
    <property type="entry name" value="POLYISOPRENYL-TEICHOIC ACID--PEPTIDOGLYCAN TEICHOIC ACID TRANSFERASE TAGU"/>
    <property type="match status" value="1"/>
</dbReference>
<dbReference type="Proteomes" id="UP000252254">
    <property type="component" value="Unassembled WGS sequence"/>
</dbReference>
<sequence length="354" mass="39641">MKKENNISRIKKRKKKHKKRYLFILIPILLLVGAGGTYAAVVWNHAKEIVADSYEEDGRASGSELRDKKVNPTVDDVSILFVGVDQSKKRKANNESNELSDALILATLNKEENSVKMVSIPRDTYVYIPEVGYKTKINHAHAYGGMKATIETVEGLFDIPVDYYVKINFNAFIDVVNELDGITVDVPYEMYEQDSEDNARAIHLLPGEQKLNGEEALALARTRKQDNDIERGKRQQEIIKAMVNKAVSFNTLLNISDLMTAVGDNMSTSMSFNEIKSFVSYGSKGNLEIETLSLKGSDVWADAYYYQLDETDLSEKQEILKEHLGLTTYSSQLDTDGTDLSSTTAGNNNTNNIN</sequence>
<proteinExistence type="inferred from homology"/>
<keyword evidence="2" id="KW-0812">Transmembrane</keyword>
<dbReference type="Gene3D" id="3.40.630.190">
    <property type="entry name" value="LCP protein"/>
    <property type="match status" value="1"/>
</dbReference>
<evidence type="ECO:0000256" key="1">
    <source>
        <dbReference type="ARBA" id="ARBA00006068"/>
    </source>
</evidence>
<comment type="caution">
    <text evidence="6">The sequence shown here is derived from an EMBL/GenBank/DDBJ whole genome shotgun (WGS) entry which is preliminary data.</text>
</comment>
<evidence type="ECO:0000256" key="2">
    <source>
        <dbReference type="ARBA" id="ARBA00022692"/>
    </source>
</evidence>
<name>A0A366EE46_9BACI</name>
<keyword evidence="3" id="KW-0735">Signal-anchor</keyword>
<evidence type="ECO:0000256" key="3">
    <source>
        <dbReference type="ARBA" id="ARBA00022968"/>
    </source>
</evidence>
<accession>A0A366EE46</accession>
<dbReference type="Pfam" id="PF03816">
    <property type="entry name" value="LytR_cpsA_psr"/>
    <property type="match status" value="1"/>
</dbReference>
<gene>
    <name evidence="6" type="ORF">DES48_102357</name>
</gene>
<dbReference type="PANTHER" id="PTHR33392:SF3">
    <property type="entry name" value="POLYISOPRENYL-TEICHOIC ACID--PEPTIDOGLYCAN TEICHOIC ACID TRANSFERASE TAGT"/>
    <property type="match status" value="1"/>
</dbReference>
<evidence type="ECO:0000313" key="6">
    <source>
        <dbReference type="EMBL" id="RBP00593.1"/>
    </source>
</evidence>
<dbReference type="AlphaFoldDB" id="A0A366EE46"/>